<name>A0A2H3SK43_FUSOX</name>
<dbReference type="EMBL" id="FMJY01000001">
    <property type="protein sequence ID" value="SCO76816.1"/>
    <property type="molecule type" value="Genomic_DNA"/>
</dbReference>
<proteinExistence type="predicted"/>
<reference evidence="2" key="1">
    <citation type="submission" date="2016-09" db="EMBL/GenBank/DDBJ databases">
        <authorList>
            <person name="Guldener U."/>
        </authorList>
    </citation>
    <scope>NUCLEOTIDE SEQUENCE [LARGE SCALE GENOMIC DNA]</scope>
    <source>
        <strain evidence="2">V64-1</strain>
    </source>
</reference>
<dbReference type="Proteomes" id="UP000219369">
    <property type="component" value="Unassembled WGS sequence"/>
</dbReference>
<accession>A0A2H3SK43</accession>
<organism evidence="1 2">
    <name type="scientific">Fusarium oxysporum</name>
    <name type="common">Fusarium vascular wilt</name>
    <dbReference type="NCBI Taxonomy" id="5507"/>
    <lineage>
        <taxon>Eukaryota</taxon>
        <taxon>Fungi</taxon>
        <taxon>Dikarya</taxon>
        <taxon>Ascomycota</taxon>
        <taxon>Pezizomycotina</taxon>
        <taxon>Sordariomycetes</taxon>
        <taxon>Hypocreomycetidae</taxon>
        <taxon>Hypocreales</taxon>
        <taxon>Nectriaceae</taxon>
        <taxon>Fusarium</taxon>
        <taxon>Fusarium oxysporum species complex</taxon>
    </lineage>
</organism>
<evidence type="ECO:0000313" key="2">
    <source>
        <dbReference type="Proteomes" id="UP000219369"/>
    </source>
</evidence>
<gene>
    <name evidence="1" type="ORF">FRV6_01028</name>
</gene>
<sequence length="11" mass="1282">MERQGNPQEHG</sequence>
<protein>
    <submittedName>
        <fullName evidence="1">Uncharacterized protein</fullName>
    </submittedName>
</protein>
<evidence type="ECO:0000313" key="1">
    <source>
        <dbReference type="EMBL" id="SCO76816.1"/>
    </source>
</evidence>